<protein>
    <submittedName>
        <fullName evidence="1">SapC family protein</fullName>
    </submittedName>
</protein>
<name>A0AAW9Q936_9BURK</name>
<accession>A0AAW9Q936</accession>
<keyword evidence="2" id="KW-1185">Reference proteome</keyword>
<gene>
    <name evidence="1" type="ORF">V4F39_07585</name>
</gene>
<evidence type="ECO:0000313" key="1">
    <source>
        <dbReference type="EMBL" id="MEF7613770.1"/>
    </source>
</evidence>
<dbReference type="AlphaFoldDB" id="A0AAW9Q936"/>
<dbReference type="RefSeq" id="WP_332288707.1">
    <property type="nucleotide sequence ID" value="NZ_JAZIBG010000019.1"/>
</dbReference>
<evidence type="ECO:0000313" key="2">
    <source>
        <dbReference type="Proteomes" id="UP001336250"/>
    </source>
</evidence>
<dbReference type="Proteomes" id="UP001336250">
    <property type="component" value="Unassembled WGS sequence"/>
</dbReference>
<comment type="caution">
    <text evidence="1">The sequence shown here is derived from an EMBL/GenBank/DDBJ whole genome shotgun (WGS) entry which is preliminary data.</text>
</comment>
<proteinExistence type="predicted"/>
<reference evidence="1 2" key="1">
    <citation type="submission" date="2024-02" db="EMBL/GenBank/DDBJ databases">
        <title>Genome sequence of Aquincola sp. MAHUQ-54.</title>
        <authorList>
            <person name="Huq M.A."/>
        </authorList>
    </citation>
    <scope>NUCLEOTIDE SEQUENCE [LARGE SCALE GENOMIC DNA]</scope>
    <source>
        <strain evidence="1 2">MAHUQ-54</strain>
    </source>
</reference>
<dbReference type="InterPro" id="IPR010836">
    <property type="entry name" value="SapC"/>
</dbReference>
<organism evidence="1 2">
    <name type="scientific">Aquincola agrisoli</name>
    <dbReference type="NCBI Taxonomy" id="3119538"/>
    <lineage>
        <taxon>Bacteria</taxon>
        <taxon>Pseudomonadati</taxon>
        <taxon>Pseudomonadota</taxon>
        <taxon>Betaproteobacteria</taxon>
        <taxon>Burkholderiales</taxon>
        <taxon>Sphaerotilaceae</taxon>
        <taxon>Aquincola</taxon>
    </lineage>
</organism>
<sequence>MTSPTLASPETAAQAAPAPVGGMPLFYRRPRVLRPALHAGLSLAPAGDYRFAASANAVPLLASELPTAARHFPIVFSREAVPHPMAVLGLRAGHNAFVEADGRWRAGSYMPAYVRRHPFIFVEGEGAGGPRFTLCVDEEAATVVPGRGNPFFDEAGQPTAATRSALDFCRDYQMHHHATAELGRALLAADLLVEHRADVALRDGERLSLSGFRVIDEARFAQLPDETFLEWRAKGWLPAIYAQLGSASAWSSLIDRLAD</sequence>
<dbReference type="EMBL" id="JAZIBG010000019">
    <property type="protein sequence ID" value="MEF7613770.1"/>
    <property type="molecule type" value="Genomic_DNA"/>
</dbReference>
<dbReference type="Pfam" id="PF07277">
    <property type="entry name" value="SapC"/>
    <property type="match status" value="1"/>
</dbReference>